<dbReference type="RefSeq" id="WP_324266990.1">
    <property type="nucleotide sequence ID" value="NZ_JAWLNX010000013.1"/>
</dbReference>
<feature type="signal peptide" evidence="1">
    <location>
        <begin position="1"/>
        <end position="27"/>
    </location>
</feature>
<evidence type="ECO:0000313" key="3">
    <source>
        <dbReference type="Proteomes" id="UP001327093"/>
    </source>
</evidence>
<keyword evidence="1" id="KW-0732">Signal</keyword>
<reference evidence="2 3" key="1">
    <citation type="submission" date="2023-10" db="EMBL/GenBank/DDBJ databases">
        <title>Saccharopolyspora sp. nov., isolated from mangrove soil.</title>
        <authorList>
            <person name="Lu Y."/>
            <person name="Liu W."/>
        </authorList>
    </citation>
    <scope>NUCLEOTIDE SEQUENCE [LARGE SCALE GENOMIC DNA]</scope>
    <source>
        <strain evidence="2 3">S2-29</strain>
    </source>
</reference>
<sequence>MRTARRRMAGVALIAAFSLGGAAAAQAATAQAVQWNPQNTVEPITLASGTQLVMRSNTGVEVRCNTVRGNVLAPTGGNPAVAGTVDSSGAPAAPTITDCTNTLAPSTTTTVTATGQWLATATSTAAWTSARPARR</sequence>
<feature type="chain" id="PRO_5046001379" evidence="1">
    <location>
        <begin position="28"/>
        <end position="135"/>
    </location>
</feature>
<accession>A0ABU6AD74</accession>
<dbReference type="EMBL" id="JAWLNX010000013">
    <property type="protein sequence ID" value="MEB3369502.1"/>
    <property type="molecule type" value="Genomic_DNA"/>
</dbReference>
<gene>
    <name evidence="2" type="ORF">R4I43_18990</name>
</gene>
<organism evidence="2 3">
    <name type="scientific">Saccharopolyspora mangrovi</name>
    <dbReference type="NCBI Taxonomy" id="3082379"/>
    <lineage>
        <taxon>Bacteria</taxon>
        <taxon>Bacillati</taxon>
        <taxon>Actinomycetota</taxon>
        <taxon>Actinomycetes</taxon>
        <taxon>Pseudonocardiales</taxon>
        <taxon>Pseudonocardiaceae</taxon>
        <taxon>Saccharopolyspora</taxon>
    </lineage>
</organism>
<protein>
    <submittedName>
        <fullName evidence="2">Uncharacterized protein</fullName>
    </submittedName>
</protein>
<proteinExistence type="predicted"/>
<name>A0ABU6AD74_9PSEU</name>
<evidence type="ECO:0000256" key="1">
    <source>
        <dbReference type="SAM" id="SignalP"/>
    </source>
</evidence>
<keyword evidence="3" id="KW-1185">Reference proteome</keyword>
<evidence type="ECO:0000313" key="2">
    <source>
        <dbReference type="EMBL" id="MEB3369502.1"/>
    </source>
</evidence>
<comment type="caution">
    <text evidence="2">The sequence shown here is derived from an EMBL/GenBank/DDBJ whole genome shotgun (WGS) entry which is preliminary data.</text>
</comment>
<dbReference type="Proteomes" id="UP001327093">
    <property type="component" value="Unassembled WGS sequence"/>
</dbReference>